<gene>
    <name evidence="12" type="ORF">BLGHR1_14643</name>
</gene>
<keyword evidence="4 11" id="KW-0679">Respiratory chain</keyword>
<dbReference type="FunFam" id="1.20.5.210:FF:000001">
    <property type="entry name" value="Cytochrome b-c1 complex subunit 8"/>
    <property type="match status" value="1"/>
</dbReference>
<comment type="similarity">
    <text evidence="2 11">Belongs to the UQCRQ/QCR8 family.</text>
</comment>
<protein>
    <recommendedName>
        <fullName evidence="11">Cytochrome b-c1 complex subunit 8</fullName>
    </recommendedName>
    <alternativeName>
        <fullName evidence="11">Complex III subunit 8</fullName>
    </alternativeName>
</protein>
<evidence type="ECO:0000256" key="10">
    <source>
        <dbReference type="ARBA" id="ARBA00023136"/>
    </source>
</evidence>
<dbReference type="SMR" id="A0A383UVQ8"/>
<evidence type="ECO:0000256" key="2">
    <source>
        <dbReference type="ARBA" id="ARBA00007668"/>
    </source>
</evidence>
<proteinExistence type="inferred from homology"/>
<keyword evidence="7 11" id="KW-0249">Electron transport</keyword>
<evidence type="ECO:0000256" key="9">
    <source>
        <dbReference type="ARBA" id="ARBA00023128"/>
    </source>
</evidence>
<accession>A0A383UVQ8</accession>
<evidence type="ECO:0000256" key="5">
    <source>
        <dbReference type="ARBA" id="ARBA00022692"/>
    </source>
</evidence>
<keyword evidence="5" id="KW-0812">Transmembrane</keyword>
<evidence type="ECO:0000313" key="13">
    <source>
        <dbReference type="Proteomes" id="UP000275772"/>
    </source>
</evidence>
<dbReference type="GO" id="GO:0045275">
    <property type="term" value="C:respiratory chain complex III"/>
    <property type="evidence" value="ECO:0007669"/>
    <property type="project" value="UniProtKB-UniRule"/>
</dbReference>
<evidence type="ECO:0000256" key="11">
    <source>
        <dbReference type="RuleBase" id="RU368118"/>
    </source>
</evidence>
<dbReference type="AlphaFoldDB" id="A0A383UVQ8"/>
<dbReference type="EMBL" id="UNSH01000056">
    <property type="protein sequence ID" value="SZF03849.1"/>
    <property type="molecule type" value="Genomic_DNA"/>
</dbReference>
<dbReference type="InterPro" id="IPR036642">
    <property type="entry name" value="Cyt_bc1_su8_sf"/>
</dbReference>
<evidence type="ECO:0000256" key="1">
    <source>
        <dbReference type="ARBA" id="ARBA00004434"/>
    </source>
</evidence>
<dbReference type="SUPFAM" id="SSF81508">
    <property type="entry name" value="Ubiquinone-binding protein QP-C of cytochrome bc1 complex (Ubiquinol-cytochrome c reductase)"/>
    <property type="match status" value="1"/>
</dbReference>
<evidence type="ECO:0000256" key="8">
    <source>
        <dbReference type="ARBA" id="ARBA00022989"/>
    </source>
</evidence>
<dbReference type="Pfam" id="PF02939">
    <property type="entry name" value="UcrQ"/>
    <property type="match status" value="1"/>
</dbReference>
<keyword evidence="8" id="KW-1133">Transmembrane helix</keyword>
<evidence type="ECO:0000256" key="6">
    <source>
        <dbReference type="ARBA" id="ARBA00022792"/>
    </source>
</evidence>
<keyword evidence="9 11" id="KW-0496">Mitochondrion</keyword>
<organism evidence="12 13">
    <name type="scientific">Blumeria hordei</name>
    <name type="common">Barley powdery mildew</name>
    <name type="synonym">Blumeria graminis f. sp. hordei</name>
    <dbReference type="NCBI Taxonomy" id="2867405"/>
    <lineage>
        <taxon>Eukaryota</taxon>
        <taxon>Fungi</taxon>
        <taxon>Dikarya</taxon>
        <taxon>Ascomycota</taxon>
        <taxon>Pezizomycotina</taxon>
        <taxon>Leotiomycetes</taxon>
        <taxon>Erysiphales</taxon>
        <taxon>Erysiphaceae</taxon>
        <taxon>Blumeria</taxon>
    </lineage>
</organism>
<dbReference type="Gene3D" id="1.20.5.210">
    <property type="entry name" value="Cytochrome b-c1 complex subunit 8"/>
    <property type="match status" value="1"/>
</dbReference>
<keyword evidence="3 11" id="KW-0813">Transport</keyword>
<dbReference type="VEuPathDB" id="FungiDB:BLGHR1_14643"/>
<dbReference type="GO" id="GO:0005743">
    <property type="term" value="C:mitochondrial inner membrane"/>
    <property type="evidence" value="ECO:0007669"/>
    <property type="project" value="UniProtKB-SubCell"/>
</dbReference>
<comment type="subunit">
    <text evidence="11">Component of the ubiquinol-cytochrome c oxidoreductase (cytochrome b-c1 complex, complex III, CIII), a multisubunit enzyme composed of 3 respiratory subunits cytochrome b, cytochrome c1 and Rieske protein, 2 core protein subunits, and additional low-molecular weight protein subunits. The complex exists as an obligatory dimer and forms supercomplexes (SCs) in the inner mitochondrial membrane with cytochrome c oxidase (complex IV, CIV).</text>
</comment>
<dbReference type="Proteomes" id="UP000275772">
    <property type="component" value="Unassembled WGS sequence"/>
</dbReference>
<dbReference type="GO" id="GO:0006122">
    <property type="term" value="P:mitochondrial electron transport, ubiquinol to cytochrome c"/>
    <property type="evidence" value="ECO:0007669"/>
    <property type="project" value="UniProtKB-UniRule"/>
</dbReference>
<keyword evidence="10" id="KW-0472">Membrane</keyword>
<evidence type="ECO:0000256" key="7">
    <source>
        <dbReference type="ARBA" id="ARBA00022982"/>
    </source>
</evidence>
<dbReference type="InterPro" id="IPR004205">
    <property type="entry name" value="Cyt_bc1_su8"/>
</dbReference>
<dbReference type="PANTHER" id="PTHR12119">
    <property type="entry name" value="UBIQUINOL-CYTOCHROME C REDUCTASE COMPLEX UBIQUINONE-BINDING PROTEIN QP-C"/>
    <property type="match status" value="1"/>
</dbReference>
<dbReference type="PANTHER" id="PTHR12119:SF2">
    <property type="entry name" value="CYTOCHROME B-C1 COMPLEX SUBUNIT 8"/>
    <property type="match status" value="1"/>
</dbReference>
<evidence type="ECO:0000256" key="3">
    <source>
        <dbReference type="ARBA" id="ARBA00022448"/>
    </source>
</evidence>
<comment type="subcellular location">
    <subcellularLocation>
        <location evidence="1 11">Mitochondrion inner membrane</location>
        <topology evidence="1 11">Single-pass membrane protein</topology>
    </subcellularLocation>
</comment>
<evidence type="ECO:0000313" key="12">
    <source>
        <dbReference type="EMBL" id="SZF03849.1"/>
    </source>
</evidence>
<sequence length="105" mass="11732">MKISSIMRAGGDAEVGKHGKYIGNWGNFGLQKQKGVASYALSANRQRPFAGALNAAIFNTWRRFSGQVLYVAPPLIAAYCTMQWAIERNEYLNSKEGRKEFAQEE</sequence>
<reference evidence="12 13" key="1">
    <citation type="submission" date="2017-11" db="EMBL/GenBank/DDBJ databases">
        <authorList>
            <person name="Kracher B."/>
        </authorList>
    </citation>
    <scope>NUCLEOTIDE SEQUENCE [LARGE SCALE GENOMIC DNA]</scope>
    <source>
        <strain evidence="12 13">RACE1</strain>
    </source>
</reference>
<keyword evidence="6 11" id="KW-0999">Mitochondrion inner membrane</keyword>
<evidence type="ECO:0000256" key="4">
    <source>
        <dbReference type="ARBA" id="ARBA00022660"/>
    </source>
</evidence>
<name>A0A383UVQ8_BLUHO</name>
<comment type="function">
    <text evidence="11">Component of the ubiquinol-cytochrome c oxidoreductase, a multisubunit transmembrane complex that is part of the mitochondrial electron transport chain which drives oxidative phosphorylation. The complex plays an important role in the uptake of multiple carbon sources present in different host niches.</text>
</comment>